<keyword evidence="4 9" id="KW-0997">Cell inner membrane</keyword>
<feature type="domain" description="Tripartite ATP-independent periplasmic transporters DctQ component" evidence="10">
    <location>
        <begin position="30"/>
        <end position="161"/>
    </location>
</feature>
<keyword evidence="2 9" id="KW-0813">Transport</keyword>
<protein>
    <recommendedName>
        <fullName evidence="9">TRAP transporter small permease protein</fullName>
    </recommendedName>
</protein>
<feature type="transmembrane region" description="Helical" evidence="9">
    <location>
        <begin position="12"/>
        <end position="34"/>
    </location>
</feature>
<proteinExistence type="inferred from homology"/>
<feature type="transmembrane region" description="Helical" evidence="9">
    <location>
        <begin position="54"/>
        <end position="71"/>
    </location>
</feature>
<evidence type="ECO:0000256" key="2">
    <source>
        <dbReference type="ARBA" id="ARBA00022448"/>
    </source>
</evidence>
<organism evidence="11 12">
    <name type="scientific">Marisediminitalea aggregata</name>
    <dbReference type="NCBI Taxonomy" id="634436"/>
    <lineage>
        <taxon>Bacteria</taxon>
        <taxon>Pseudomonadati</taxon>
        <taxon>Pseudomonadota</taxon>
        <taxon>Gammaproteobacteria</taxon>
        <taxon>Alteromonadales</taxon>
        <taxon>Alteromonadaceae</taxon>
        <taxon>Marisediminitalea</taxon>
    </lineage>
</organism>
<comment type="similarity">
    <text evidence="8 9">Belongs to the TRAP transporter small permease family.</text>
</comment>
<dbReference type="GO" id="GO:0015740">
    <property type="term" value="P:C4-dicarboxylate transport"/>
    <property type="evidence" value="ECO:0007669"/>
    <property type="project" value="TreeGrafter"/>
</dbReference>
<dbReference type="OrthoDB" id="8559033at2"/>
<keyword evidence="12" id="KW-1185">Reference proteome</keyword>
<name>A0A1M5LX00_9ALTE</name>
<dbReference type="RefSeq" id="WP_073323509.1">
    <property type="nucleotide sequence ID" value="NZ_FQWD01000004.1"/>
</dbReference>
<comment type="subunit">
    <text evidence="9">The complex comprises the extracytoplasmic solute receptor protein and the two transmembrane proteins.</text>
</comment>
<dbReference type="InterPro" id="IPR007387">
    <property type="entry name" value="TRAP_DctQ"/>
</dbReference>
<dbReference type="PANTHER" id="PTHR35011">
    <property type="entry name" value="2,3-DIKETO-L-GULONATE TRAP TRANSPORTER SMALL PERMEASE PROTEIN YIAM"/>
    <property type="match status" value="1"/>
</dbReference>
<comment type="function">
    <text evidence="9">Part of the tripartite ATP-independent periplasmic (TRAP) transport system.</text>
</comment>
<evidence type="ECO:0000256" key="9">
    <source>
        <dbReference type="RuleBase" id="RU369079"/>
    </source>
</evidence>
<evidence type="ECO:0000256" key="3">
    <source>
        <dbReference type="ARBA" id="ARBA00022475"/>
    </source>
</evidence>
<evidence type="ECO:0000256" key="6">
    <source>
        <dbReference type="ARBA" id="ARBA00022989"/>
    </source>
</evidence>
<feature type="transmembrane region" description="Helical" evidence="9">
    <location>
        <begin position="135"/>
        <end position="154"/>
    </location>
</feature>
<keyword evidence="3" id="KW-1003">Cell membrane</keyword>
<gene>
    <name evidence="11" type="ORF">SAMN05216361_2822</name>
</gene>
<accession>A0A1M5LX00</accession>
<dbReference type="InterPro" id="IPR055348">
    <property type="entry name" value="DctQ"/>
</dbReference>
<evidence type="ECO:0000256" key="8">
    <source>
        <dbReference type="ARBA" id="ARBA00038436"/>
    </source>
</evidence>
<evidence type="ECO:0000256" key="4">
    <source>
        <dbReference type="ARBA" id="ARBA00022519"/>
    </source>
</evidence>
<evidence type="ECO:0000256" key="7">
    <source>
        <dbReference type="ARBA" id="ARBA00023136"/>
    </source>
</evidence>
<reference evidence="12" key="1">
    <citation type="submission" date="2016-11" db="EMBL/GenBank/DDBJ databases">
        <authorList>
            <person name="Varghese N."/>
            <person name="Submissions S."/>
        </authorList>
    </citation>
    <scope>NUCLEOTIDE SEQUENCE [LARGE SCALE GENOMIC DNA]</scope>
    <source>
        <strain evidence="12">CGMCC 1.8995</strain>
    </source>
</reference>
<keyword evidence="7 9" id="KW-0472">Membrane</keyword>
<sequence length="166" mass="18262">MQLHRYSFQYTIDALCKAGAWLAALCLLVLALVVSYEVVVRYTTGVSSSWIQEFSVYLMMAVGFLAAAYALQMNSHFAITFFVDKLSPAKRRRLTITTNAVGLCYSLMFVVKGTDMTMAMYALGDTSTGLMQTPLWLPASLVPISGVLLSLQFLSHTIDNIAQGSH</sequence>
<evidence type="ECO:0000256" key="5">
    <source>
        <dbReference type="ARBA" id="ARBA00022692"/>
    </source>
</evidence>
<dbReference type="PANTHER" id="PTHR35011:SF10">
    <property type="entry name" value="TRAP TRANSPORTER SMALL PERMEASE PROTEIN"/>
    <property type="match status" value="1"/>
</dbReference>
<dbReference type="EMBL" id="FQWD01000004">
    <property type="protein sequence ID" value="SHG69545.1"/>
    <property type="molecule type" value="Genomic_DNA"/>
</dbReference>
<comment type="subcellular location">
    <subcellularLocation>
        <location evidence="1 9">Cell inner membrane</location>
        <topology evidence="1 9">Multi-pass membrane protein</topology>
    </subcellularLocation>
</comment>
<dbReference type="AlphaFoldDB" id="A0A1M5LX00"/>
<evidence type="ECO:0000256" key="1">
    <source>
        <dbReference type="ARBA" id="ARBA00004429"/>
    </source>
</evidence>
<dbReference type="STRING" id="634436.SAMN05216361_2822"/>
<keyword evidence="6 9" id="KW-1133">Transmembrane helix</keyword>
<evidence type="ECO:0000313" key="12">
    <source>
        <dbReference type="Proteomes" id="UP000184520"/>
    </source>
</evidence>
<dbReference type="GO" id="GO:0022857">
    <property type="term" value="F:transmembrane transporter activity"/>
    <property type="evidence" value="ECO:0007669"/>
    <property type="project" value="UniProtKB-UniRule"/>
</dbReference>
<feature type="transmembrane region" description="Helical" evidence="9">
    <location>
        <begin position="100"/>
        <end position="123"/>
    </location>
</feature>
<evidence type="ECO:0000259" key="10">
    <source>
        <dbReference type="Pfam" id="PF04290"/>
    </source>
</evidence>
<evidence type="ECO:0000313" key="11">
    <source>
        <dbReference type="EMBL" id="SHG69545.1"/>
    </source>
</evidence>
<dbReference type="Pfam" id="PF04290">
    <property type="entry name" value="DctQ"/>
    <property type="match status" value="1"/>
</dbReference>
<dbReference type="Proteomes" id="UP000184520">
    <property type="component" value="Unassembled WGS sequence"/>
</dbReference>
<dbReference type="GO" id="GO:0005886">
    <property type="term" value="C:plasma membrane"/>
    <property type="evidence" value="ECO:0007669"/>
    <property type="project" value="UniProtKB-SubCell"/>
</dbReference>
<keyword evidence="5 9" id="KW-0812">Transmembrane</keyword>